<protein>
    <submittedName>
        <fullName evidence="1">Uncharacterized protein</fullName>
    </submittedName>
</protein>
<evidence type="ECO:0000313" key="1">
    <source>
        <dbReference type="EMBL" id="KAJ3539212.1"/>
    </source>
</evidence>
<sequence length="520" mass="57448">MVVEATRGSNKRAKILMLTNVEQGQSNVFLATAHALLQADRNVEVHFATFGGLEESVAAVSEYARRARPDAQPIVYHKIRGISMRKGIQACVEDNKIPARAGYFPESFSTSLSFSTTKLALRHSIPTFIPYTGEQLGEIVTSIIDIVQEVDADLVVVDALMTAGLTALWHLKAKHILLSPNTIKDFAASAQPHGESFWKYPALFSGYPYPVPWHLIPLNVYFLFYMAYIWITNRHRKETTKYLQDKMGVTLRTPIDLQKNRPEGLKIAVGFLPELDFQAILPNHVLPCGLILRSAPPIDESDPELGKWLAKGPTVYINLGSLCQIDEQQTIEMARAIKAVIDKYQSTSTTSTLQVLWKLKAHEGFNLQKDSKIKDIIGQEIDKDQVRIVDWVVAEPIAILQTGHVVCSVHHGGANSFNEAVITATPQVVLPQWTDCYDFAQRVEMLGIGQLGSKSTKPRWAAAELAQSLVHVIMGADCETIKKRSADLARVCKGVGEGREVAAKIILEELSAANETSVSG</sequence>
<proteinExistence type="predicted"/>
<evidence type="ECO:0000313" key="2">
    <source>
        <dbReference type="Proteomes" id="UP001148629"/>
    </source>
</evidence>
<keyword evidence="2" id="KW-1185">Reference proteome</keyword>
<accession>A0ACC1SGF5</accession>
<reference evidence="1" key="1">
    <citation type="submission" date="2022-08" db="EMBL/GenBank/DDBJ databases">
        <title>Genome Sequence of Fusarium decemcellulare.</title>
        <authorList>
            <person name="Buettner E."/>
        </authorList>
    </citation>
    <scope>NUCLEOTIDE SEQUENCE</scope>
    <source>
        <strain evidence="1">Babe19</strain>
    </source>
</reference>
<dbReference type="EMBL" id="JANRMS010000472">
    <property type="protein sequence ID" value="KAJ3539212.1"/>
    <property type="molecule type" value="Genomic_DNA"/>
</dbReference>
<dbReference type="Proteomes" id="UP001148629">
    <property type="component" value="Unassembled WGS sequence"/>
</dbReference>
<name>A0ACC1SGF5_9HYPO</name>
<organism evidence="1 2">
    <name type="scientific">Fusarium decemcellulare</name>
    <dbReference type="NCBI Taxonomy" id="57161"/>
    <lineage>
        <taxon>Eukaryota</taxon>
        <taxon>Fungi</taxon>
        <taxon>Dikarya</taxon>
        <taxon>Ascomycota</taxon>
        <taxon>Pezizomycotina</taxon>
        <taxon>Sordariomycetes</taxon>
        <taxon>Hypocreomycetidae</taxon>
        <taxon>Hypocreales</taxon>
        <taxon>Nectriaceae</taxon>
        <taxon>Fusarium</taxon>
        <taxon>Fusarium decemcellulare species complex</taxon>
    </lineage>
</organism>
<comment type="caution">
    <text evidence="1">The sequence shown here is derived from an EMBL/GenBank/DDBJ whole genome shotgun (WGS) entry which is preliminary data.</text>
</comment>
<gene>
    <name evidence="1" type="ORF">NM208_g5579</name>
</gene>